<gene>
    <name evidence="1" type="ORF">GF339_17105</name>
</gene>
<organism evidence="1 2">
    <name type="scientific">candidate division KSB3 bacterium</name>
    <dbReference type="NCBI Taxonomy" id="2044937"/>
    <lineage>
        <taxon>Bacteria</taxon>
        <taxon>candidate division KSB3</taxon>
    </lineage>
</organism>
<dbReference type="Proteomes" id="UP000649604">
    <property type="component" value="Unassembled WGS sequence"/>
</dbReference>
<name>A0A9D5Q7H5_9BACT</name>
<accession>A0A9D5Q7H5</accession>
<reference evidence="1" key="1">
    <citation type="submission" date="2019-11" db="EMBL/GenBank/DDBJ databases">
        <title>Microbial mats filling the niche in hypersaline microbial mats.</title>
        <authorList>
            <person name="Wong H.L."/>
            <person name="Macleod F.I."/>
            <person name="White R.A. III"/>
            <person name="Burns B.P."/>
        </authorList>
    </citation>
    <scope>NUCLEOTIDE SEQUENCE</scope>
    <source>
        <strain evidence="1">Rbin_158</strain>
    </source>
</reference>
<comment type="caution">
    <text evidence="1">The sequence shown here is derived from an EMBL/GenBank/DDBJ whole genome shotgun (WGS) entry which is preliminary data.</text>
</comment>
<evidence type="ECO:0000313" key="2">
    <source>
        <dbReference type="Proteomes" id="UP000649604"/>
    </source>
</evidence>
<evidence type="ECO:0000313" key="1">
    <source>
        <dbReference type="EMBL" id="MBD3326307.1"/>
    </source>
</evidence>
<dbReference type="EMBL" id="WJJP01000558">
    <property type="protein sequence ID" value="MBD3326307.1"/>
    <property type="molecule type" value="Genomic_DNA"/>
</dbReference>
<protein>
    <submittedName>
        <fullName evidence="1">Uncharacterized protein</fullName>
    </submittedName>
</protein>
<sequence length="152" mass="17592">MTIQKDIEIRIIEDWGSDSCPMLLFRRLLKELRPGATRYLPPHYLANLVKDHYGVKQVEDAARYLSGPRIGLFELAFELIEEDNESRDIETAMVLEALRTGILIDPETGERIIDFETKVFMYFRGTDLLEKLVEHARQAERVPRQAMSLQGV</sequence>
<dbReference type="AlphaFoldDB" id="A0A9D5Q7H5"/>
<proteinExistence type="predicted"/>